<dbReference type="SUPFAM" id="SSF81383">
    <property type="entry name" value="F-box domain"/>
    <property type="match status" value="1"/>
</dbReference>
<comment type="caution">
    <text evidence="2">The sequence shown here is derived from an EMBL/GenBank/DDBJ whole genome shotgun (WGS) entry which is preliminary data.</text>
</comment>
<dbReference type="AlphaFoldDB" id="X6NUL3"/>
<organism evidence="2 3">
    <name type="scientific">Reticulomyxa filosa</name>
    <dbReference type="NCBI Taxonomy" id="46433"/>
    <lineage>
        <taxon>Eukaryota</taxon>
        <taxon>Sar</taxon>
        <taxon>Rhizaria</taxon>
        <taxon>Retaria</taxon>
        <taxon>Foraminifera</taxon>
        <taxon>Monothalamids</taxon>
        <taxon>Reticulomyxidae</taxon>
        <taxon>Reticulomyxa</taxon>
    </lineage>
</organism>
<keyword evidence="3" id="KW-1185">Reference proteome</keyword>
<reference evidence="2 3" key="1">
    <citation type="journal article" date="2013" name="Curr. Biol.">
        <title>The Genome of the Foraminiferan Reticulomyxa filosa.</title>
        <authorList>
            <person name="Glockner G."/>
            <person name="Hulsmann N."/>
            <person name="Schleicher M."/>
            <person name="Noegel A.A."/>
            <person name="Eichinger L."/>
            <person name="Gallinger C."/>
            <person name="Pawlowski J."/>
            <person name="Sierra R."/>
            <person name="Euteneuer U."/>
            <person name="Pillet L."/>
            <person name="Moustafa A."/>
            <person name="Platzer M."/>
            <person name="Groth M."/>
            <person name="Szafranski K."/>
            <person name="Schliwa M."/>
        </authorList>
    </citation>
    <scope>NUCLEOTIDE SEQUENCE [LARGE SCALE GENOMIC DNA]</scope>
</reference>
<name>X6NUL3_RETFI</name>
<dbReference type="Proteomes" id="UP000023152">
    <property type="component" value="Unassembled WGS sequence"/>
</dbReference>
<dbReference type="InterPro" id="IPR036047">
    <property type="entry name" value="F-box-like_dom_sf"/>
</dbReference>
<protein>
    <recommendedName>
        <fullName evidence="1">F-box domain-containing protein</fullName>
    </recommendedName>
</protein>
<gene>
    <name evidence="2" type="ORF">RFI_07511</name>
</gene>
<sequence>MLLKKQPHFDLVITYEVMTFLVVESVFNKAGCISTLPVFYLYLVDRQNILSKTNILFISKEIDKRKHICGNYCKNFFIFSSSLANSFFRNKEISNIYIFRFEIIIPKDNEHAQDASEILPLLSELFEVEELRSIAQERINKIKKNIDDGNTSGNDYNNSKERLCHVYLRTSCIDEILPPNILLYIFSYLKSADLEWLPLLSHSFRFILTSSASLYKTVNSKKKKLNNDIYFVCVYTLALSEPQSYIWKRKIKENLMLEVDHADTDVTITINDSRVKSKFYKNVTDFFNCSQFPWYHVRKWSIKGYDNLDNTSKALFINKPFLLYRSLFDPNSSNLWRNTVCFWRTYTMGTKKEKKNLRRKIRKSRRRASLVEWLKNWYENGFQIGKNHGFIDYSSIVSLEEYKHNILSDDDYQKQSQFLFQMMCPLKKNSRCCKYLQEQLNPTLRYSTTVNSMVFCITDNGSKIFTTDSKDNLHSFFTFQHSLRSFAYL</sequence>
<dbReference type="InterPro" id="IPR001810">
    <property type="entry name" value="F-box_dom"/>
</dbReference>
<evidence type="ECO:0000313" key="3">
    <source>
        <dbReference type="Proteomes" id="UP000023152"/>
    </source>
</evidence>
<evidence type="ECO:0000259" key="1">
    <source>
        <dbReference type="PROSITE" id="PS50181"/>
    </source>
</evidence>
<dbReference type="EMBL" id="ASPP01005952">
    <property type="protein sequence ID" value="ETO29608.1"/>
    <property type="molecule type" value="Genomic_DNA"/>
</dbReference>
<accession>X6NUL3</accession>
<evidence type="ECO:0000313" key="2">
    <source>
        <dbReference type="EMBL" id="ETO29608.1"/>
    </source>
</evidence>
<proteinExistence type="predicted"/>
<dbReference type="PROSITE" id="PS50181">
    <property type="entry name" value="FBOX"/>
    <property type="match status" value="1"/>
</dbReference>
<feature type="domain" description="F-box" evidence="1">
    <location>
        <begin position="171"/>
        <end position="218"/>
    </location>
</feature>